<dbReference type="AlphaFoldDB" id="A0A142B932"/>
<dbReference type="KEGG" id="emp:EZMO1_1052"/>
<gene>
    <name evidence="1" type="ORF">EZMO1_1052</name>
</gene>
<accession>A0A142B932</accession>
<evidence type="ECO:0000313" key="1">
    <source>
        <dbReference type="EMBL" id="AMO55258.1"/>
    </source>
</evidence>
<dbReference type="Proteomes" id="UP000071065">
    <property type="component" value="Chromosome"/>
</dbReference>
<dbReference type="EMBL" id="CP013251">
    <property type="protein sequence ID" value="AMO55258.1"/>
    <property type="molecule type" value="Genomic_DNA"/>
</dbReference>
<reference evidence="1 2" key="1">
    <citation type="journal article" date="2016" name="Front. Microbiol.">
        <title>Genomic Insight into the Host-Endosymbiont Relationship of Endozoicomonas montiporae CL-33(T) with its Coral Host.</title>
        <authorList>
            <person name="Ding J.-Y."/>
            <person name="Shiu J.-H."/>
            <person name="Chen W.-M."/>
            <person name="Chiang Y.-R."/>
            <person name="Tang S.-L."/>
        </authorList>
    </citation>
    <scope>NUCLEOTIDE SEQUENCE [LARGE SCALE GENOMIC DNA]</scope>
    <source>
        <strain evidence="1 2">CL-33</strain>
    </source>
</reference>
<name>A0A142B932_9GAMM</name>
<proteinExistence type="predicted"/>
<organism evidence="1 2">
    <name type="scientific">Endozoicomonas montiporae CL-33</name>
    <dbReference type="NCBI Taxonomy" id="570277"/>
    <lineage>
        <taxon>Bacteria</taxon>
        <taxon>Pseudomonadati</taxon>
        <taxon>Pseudomonadota</taxon>
        <taxon>Gammaproteobacteria</taxon>
        <taxon>Oceanospirillales</taxon>
        <taxon>Endozoicomonadaceae</taxon>
        <taxon>Endozoicomonas</taxon>
    </lineage>
</organism>
<evidence type="ECO:0000313" key="2">
    <source>
        <dbReference type="Proteomes" id="UP000071065"/>
    </source>
</evidence>
<protein>
    <submittedName>
        <fullName evidence="1">Uncharacterized protein</fullName>
    </submittedName>
</protein>
<sequence>MVNVQGSTIQSKDTFASLKKTCRQYGLSFWHYLTDRLTGSGIFPRLSQEIEHAARLLPCGSRTAFLSRYSLCWYGNGSFSDDFDHFCQSYSAFNSLYLSTGEQLVPLNIRLKS</sequence>
<dbReference type="PATRIC" id="fig|570277.3.peg.1150"/>